<name>A0A4U5M996_STECR</name>
<feature type="compositionally biased region" description="Basic and acidic residues" evidence="1">
    <location>
        <begin position="110"/>
        <end position="123"/>
    </location>
</feature>
<dbReference type="AlphaFoldDB" id="A0A4U5M996"/>
<dbReference type="Proteomes" id="UP000298663">
    <property type="component" value="Unassembled WGS sequence"/>
</dbReference>
<keyword evidence="3" id="KW-1185">Reference proteome</keyword>
<feature type="region of interest" description="Disordered" evidence="1">
    <location>
        <begin position="98"/>
        <end position="138"/>
    </location>
</feature>
<reference evidence="2 3" key="1">
    <citation type="journal article" date="2015" name="Genome Biol.">
        <title>Comparative genomics of Steinernema reveals deeply conserved gene regulatory networks.</title>
        <authorList>
            <person name="Dillman A.R."/>
            <person name="Macchietto M."/>
            <person name="Porter C.F."/>
            <person name="Rogers A."/>
            <person name="Williams B."/>
            <person name="Antoshechkin I."/>
            <person name="Lee M.M."/>
            <person name="Goodwin Z."/>
            <person name="Lu X."/>
            <person name="Lewis E.E."/>
            <person name="Goodrich-Blair H."/>
            <person name="Stock S.P."/>
            <person name="Adams B.J."/>
            <person name="Sternberg P.W."/>
            <person name="Mortazavi A."/>
        </authorList>
    </citation>
    <scope>NUCLEOTIDE SEQUENCE [LARGE SCALE GENOMIC DNA]</scope>
    <source>
        <strain evidence="2 3">ALL</strain>
    </source>
</reference>
<reference evidence="2 3" key="2">
    <citation type="journal article" date="2019" name="G3 (Bethesda)">
        <title>Hybrid Assembly of the Genome of the Entomopathogenic Nematode Steinernema carpocapsae Identifies the X-Chromosome.</title>
        <authorList>
            <person name="Serra L."/>
            <person name="Macchietto M."/>
            <person name="Macias-Munoz A."/>
            <person name="McGill C.J."/>
            <person name="Rodriguez I.M."/>
            <person name="Rodriguez B."/>
            <person name="Murad R."/>
            <person name="Mortazavi A."/>
        </authorList>
    </citation>
    <scope>NUCLEOTIDE SEQUENCE [LARGE SCALE GENOMIC DNA]</scope>
    <source>
        <strain evidence="2 3">ALL</strain>
    </source>
</reference>
<evidence type="ECO:0000313" key="3">
    <source>
        <dbReference type="Proteomes" id="UP000298663"/>
    </source>
</evidence>
<protein>
    <submittedName>
        <fullName evidence="2">Uncharacterized protein</fullName>
    </submittedName>
</protein>
<dbReference type="EMBL" id="AZBU02000009">
    <property type="protein sequence ID" value="TKR65556.1"/>
    <property type="molecule type" value="Genomic_DNA"/>
</dbReference>
<gene>
    <name evidence="2" type="ORF">L596_025945</name>
</gene>
<evidence type="ECO:0000313" key="2">
    <source>
        <dbReference type="EMBL" id="TKR65556.1"/>
    </source>
</evidence>
<feature type="compositionally biased region" description="Low complexity" evidence="1">
    <location>
        <begin position="98"/>
        <end position="108"/>
    </location>
</feature>
<evidence type="ECO:0000256" key="1">
    <source>
        <dbReference type="SAM" id="MobiDB-lite"/>
    </source>
</evidence>
<sequence>MSDMSLPVRKVMEQKVICANDTTQCYHAAIGDQLSCAKAAENEIPFIPNFKMDFCNTFGIGNNTHLKGFNLDSFGYVQVGCCDKDNCNAPLVPPTTTKVPTTKGSKTTTTHHEKSTTTSEKPKSTTAKTTTTADPGHNGVTETTLSVLSAALTLWVVL</sequence>
<comment type="caution">
    <text evidence="2">The sequence shown here is derived from an EMBL/GenBank/DDBJ whole genome shotgun (WGS) entry which is preliminary data.</text>
</comment>
<accession>A0A4U5M996</accession>
<organism evidence="2 3">
    <name type="scientific">Steinernema carpocapsae</name>
    <name type="common">Entomopathogenic nematode</name>
    <dbReference type="NCBI Taxonomy" id="34508"/>
    <lineage>
        <taxon>Eukaryota</taxon>
        <taxon>Metazoa</taxon>
        <taxon>Ecdysozoa</taxon>
        <taxon>Nematoda</taxon>
        <taxon>Chromadorea</taxon>
        <taxon>Rhabditida</taxon>
        <taxon>Tylenchina</taxon>
        <taxon>Panagrolaimomorpha</taxon>
        <taxon>Strongyloidoidea</taxon>
        <taxon>Steinernematidae</taxon>
        <taxon>Steinernema</taxon>
    </lineage>
</organism>
<feature type="compositionally biased region" description="Low complexity" evidence="1">
    <location>
        <begin position="124"/>
        <end position="133"/>
    </location>
</feature>
<proteinExistence type="predicted"/>